<dbReference type="SMART" id="SM00306">
    <property type="entry name" value="HintN"/>
    <property type="match status" value="1"/>
</dbReference>
<dbReference type="Pfam" id="PF01079">
    <property type="entry name" value="Hint"/>
    <property type="match status" value="2"/>
</dbReference>
<evidence type="ECO:0000256" key="1">
    <source>
        <dbReference type="ARBA" id="ARBA00022473"/>
    </source>
</evidence>
<dbReference type="Proteomes" id="UP000694680">
    <property type="component" value="Chromosome 2"/>
</dbReference>
<feature type="domain" description="Hint" evidence="4">
    <location>
        <begin position="60"/>
        <end position="149"/>
    </location>
</feature>
<dbReference type="GO" id="GO:0005615">
    <property type="term" value="C:extracellular space"/>
    <property type="evidence" value="ECO:0007669"/>
    <property type="project" value="TreeGrafter"/>
</dbReference>
<keyword evidence="3" id="KW-0862">Zinc</keyword>
<evidence type="ECO:0000256" key="2">
    <source>
        <dbReference type="ARBA" id="ARBA00022729"/>
    </source>
</evidence>
<evidence type="ECO:0000256" key="3">
    <source>
        <dbReference type="ARBA" id="ARBA00022833"/>
    </source>
</evidence>
<dbReference type="GO" id="GO:0005509">
    <property type="term" value="F:calcium ion binding"/>
    <property type="evidence" value="ECO:0007669"/>
    <property type="project" value="TreeGrafter"/>
</dbReference>
<evidence type="ECO:0000259" key="4">
    <source>
        <dbReference type="SMART" id="SM00306"/>
    </source>
</evidence>
<dbReference type="InterPro" id="IPR003587">
    <property type="entry name" value="Hint_dom_N"/>
</dbReference>
<dbReference type="GO" id="GO:0048731">
    <property type="term" value="P:system development"/>
    <property type="evidence" value="ECO:0007669"/>
    <property type="project" value="UniProtKB-ARBA"/>
</dbReference>
<reference evidence="5" key="1">
    <citation type="submission" date="2020-06" db="EMBL/GenBank/DDBJ databases">
        <authorList>
            <consortium name="Wellcome Sanger Institute Data Sharing"/>
        </authorList>
    </citation>
    <scope>NUCLEOTIDE SEQUENCE [LARGE SCALE GENOMIC DNA]</scope>
</reference>
<dbReference type="InterPro" id="IPR036844">
    <property type="entry name" value="Hint_dom_sf"/>
</dbReference>
<evidence type="ECO:0000313" key="5">
    <source>
        <dbReference type="Ensembl" id="ENSGWIP00000005807.1"/>
    </source>
</evidence>
<sequence>NQLNGSLTLVSTRCVGAEIHLKVSGIRPSRTGVRIRFKLVYLFIVYLFPSTDHSVAAKSGGCFPGGASVMVEGGGRKRIVALRPRERVLAWSDGEPVFSEVMAFLDRNPQTLRLFHTLHTDSGARLSLTAAHLVFVAERNCSEGRVSVEPSRGVFAPLTWQGTLVVDGVLSSCYAVLDQHSLAHRAFAPLRLLHRWVGAVGGGHGNGVGSKLLDSGLKILLSEGFFFSMNVWKVIFRHLFLHK</sequence>
<dbReference type="PROSITE" id="PS50817">
    <property type="entry name" value="INTEIN_N_TER"/>
    <property type="match status" value="1"/>
</dbReference>
<dbReference type="GO" id="GO:0016539">
    <property type="term" value="P:intein-mediated protein splicing"/>
    <property type="evidence" value="ECO:0007669"/>
    <property type="project" value="InterPro"/>
</dbReference>
<dbReference type="PANTHER" id="PTHR11889">
    <property type="entry name" value="HEDGEHOG"/>
    <property type="match status" value="1"/>
</dbReference>
<dbReference type="GO" id="GO:0010468">
    <property type="term" value="P:regulation of gene expression"/>
    <property type="evidence" value="ECO:0007669"/>
    <property type="project" value="TreeGrafter"/>
</dbReference>
<dbReference type="InterPro" id="IPR001657">
    <property type="entry name" value="Hedgehog"/>
</dbReference>
<name>A0A8C5DNC3_GOUWI</name>
<dbReference type="InterPro" id="IPR050387">
    <property type="entry name" value="Hedgehog_Signaling"/>
</dbReference>
<dbReference type="GO" id="GO:0001708">
    <property type="term" value="P:cell fate specification"/>
    <property type="evidence" value="ECO:0007669"/>
    <property type="project" value="TreeGrafter"/>
</dbReference>
<dbReference type="Ensembl" id="ENSGWIT00000006370.1">
    <property type="protein sequence ID" value="ENSGWIP00000005807.1"/>
    <property type="gene ID" value="ENSGWIG00000003339.1"/>
</dbReference>
<dbReference type="InterPro" id="IPR001767">
    <property type="entry name" value="Hedgehog_Hint"/>
</dbReference>
<reference evidence="5" key="3">
    <citation type="submission" date="2025-09" db="UniProtKB">
        <authorList>
            <consortium name="Ensembl"/>
        </authorList>
    </citation>
    <scope>IDENTIFICATION</scope>
</reference>
<dbReference type="CDD" id="cd00081">
    <property type="entry name" value="Hint"/>
    <property type="match status" value="1"/>
</dbReference>
<proteinExistence type="predicted"/>
<keyword evidence="2" id="KW-0732">Signal</keyword>
<dbReference type="PRINTS" id="PR00632">
    <property type="entry name" value="SONICHHOG"/>
</dbReference>
<keyword evidence="6" id="KW-1185">Reference proteome</keyword>
<dbReference type="GO" id="GO:0016540">
    <property type="term" value="P:protein autoprocessing"/>
    <property type="evidence" value="ECO:0007669"/>
    <property type="project" value="InterPro"/>
</dbReference>
<dbReference type="GO" id="GO:0007224">
    <property type="term" value="P:smoothened signaling pathway"/>
    <property type="evidence" value="ECO:0007669"/>
    <property type="project" value="TreeGrafter"/>
</dbReference>
<dbReference type="PANTHER" id="PTHR11889:SF39">
    <property type="entry name" value="INDIAN HEDGEHOG PROTEIN"/>
    <property type="match status" value="1"/>
</dbReference>
<evidence type="ECO:0000313" key="6">
    <source>
        <dbReference type="Proteomes" id="UP000694680"/>
    </source>
</evidence>
<protein>
    <recommendedName>
        <fullName evidence="4">Hint domain-containing protein</fullName>
    </recommendedName>
</protein>
<dbReference type="GO" id="GO:0007267">
    <property type="term" value="P:cell-cell signaling"/>
    <property type="evidence" value="ECO:0007669"/>
    <property type="project" value="InterPro"/>
</dbReference>
<dbReference type="SUPFAM" id="SSF51294">
    <property type="entry name" value="Hedgehog/intein (Hint) domain"/>
    <property type="match status" value="1"/>
</dbReference>
<reference evidence="5" key="2">
    <citation type="submission" date="2025-08" db="UniProtKB">
        <authorList>
            <consortium name="Ensembl"/>
        </authorList>
    </citation>
    <scope>IDENTIFICATION</scope>
</reference>
<organism evidence="5 6">
    <name type="scientific">Gouania willdenowi</name>
    <name type="common">Blunt-snouted clingfish</name>
    <name type="synonym">Lepadogaster willdenowi</name>
    <dbReference type="NCBI Taxonomy" id="441366"/>
    <lineage>
        <taxon>Eukaryota</taxon>
        <taxon>Metazoa</taxon>
        <taxon>Chordata</taxon>
        <taxon>Craniata</taxon>
        <taxon>Vertebrata</taxon>
        <taxon>Euteleostomi</taxon>
        <taxon>Actinopterygii</taxon>
        <taxon>Neopterygii</taxon>
        <taxon>Teleostei</taxon>
        <taxon>Neoteleostei</taxon>
        <taxon>Acanthomorphata</taxon>
        <taxon>Ovalentaria</taxon>
        <taxon>Blenniimorphae</taxon>
        <taxon>Blenniiformes</taxon>
        <taxon>Gobiesocoidei</taxon>
        <taxon>Gobiesocidae</taxon>
        <taxon>Gobiesocinae</taxon>
        <taxon>Gouania</taxon>
    </lineage>
</organism>
<keyword evidence="1" id="KW-0217">Developmental protein</keyword>
<dbReference type="GO" id="GO:0005113">
    <property type="term" value="F:patched binding"/>
    <property type="evidence" value="ECO:0007669"/>
    <property type="project" value="TreeGrafter"/>
</dbReference>
<dbReference type="AlphaFoldDB" id="A0A8C5DNC3"/>
<dbReference type="Gene3D" id="2.170.16.10">
    <property type="entry name" value="Hedgehog/Intein (Hint) domain"/>
    <property type="match status" value="2"/>
</dbReference>
<dbReference type="InterPro" id="IPR006141">
    <property type="entry name" value="Intein_N"/>
</dbReference>
<accession>A0A8C5DNC3</accession>